<organism evidence="1 2">
    <name type="scientific">Streptomyces umbrinus</name>
    <dbReference type="NCBI Taxonomy" id="67370"/>
    <lineage>
        <taxon>Bacteria</taxon>
        <taxon>Bacillati</taxon>
        <taxon>Actinomycetota</taxon>
        <taxon>Actinomycetes</taxon>
        <taxon>Kitasatosporales</taxon>
        <taxon>Streptomycetaceae</taxon>
        <taxon>Streptomyces</taxon>
        <taxon>Streptomyces phaeochromogenes group</taxon>
    </lineage>
</organism>
<protein>
    <submittedName>
        <fullName evidence="1">Uncharacterized protein</fullName>
    </submittedName>
</protein>
<proteinExistence type="predicted"/>
<dbReference type="EMBL" id="JAUSZI010000002">
    <property type="protein sequence ID" value="MDQ1025260.1"/>
    <property type="molecule type" value="Genomic_DNA"/>
</dbReference>
<accession>A0ABU0SNW7</accession>
<reference evidence="1 2" key="1">
    <citation type="submission" date="2023-07" db="EMBL/GenBank/DDBJ databases">
        <title>Comparative genomics of wheat-associated soil bacteria to identify genetic determinants of phenazine resistance.</title>
        <authorList>
            <person name="Mouncey N."/>
        </authorList>
    </citation>
    <scope>NUCLEOTIDE SEQUENCE [LARGE SCALE GENOMIC DNA]</scope>
    <source>
        <strain evidence="1 2">V2I4</strain>
    </source>
</reference>
<dbReference type="RefSeq" id="WP_307520594.1">
    <property type="nucleotide sequence ID" value="NZ_JAUSZI010000002.1"/>
</dbReference>
<evidence type="ECO:0000313" key="2">
    <source>
        <dbReference type="Proteomes" id="UP001230328"/>
    </source>
</evidence>
<gene>
    <name evidence="1" type="ORF">QF035_002842</name>
</gene>
<evidence type="ECO:0000313" key="1">
    <source>
        <dbReference type="EMBL" id="MDQ1025260.1"/>
    </source>
</evidence>
<keyword evidence="2" id="KW-1185">Reference proteome</keyword>
<comment type="caution">
    <text evidence="1">The sequence shown here is derived from an EMBL/GenBank/DDBJ whole genome shotgun (WGS) entry which is preliminary data.</text>
</comment>
<name>A0ABU0SNW7_9ACTN</name>
<dbReference type="Proteomes" id="UP001230328">
    <property type="component" value="Unassembled WGS sequence"/>
</dbReference>
<sequence length="59" mass="5997">MGDPGVGQLQRLREITGGQLAAYPFRAIGVLGVAGGTASTAAANEIFPRPGPSPEAFAW</sequence>